<dbReference type="EMBL" id="SSNZ01000001">
    <property type="protein sequence ID" value="THF53482.1"/>
    <property type="molecule type" value="Genomic_DNA"/>
</dbReference>
<gene>
    <name evidence="1" type="ORF">E6C50_04580</name>
</gene>
<proteinExistence type="predicted"/>
<protein>
    <submittedName>
        <fullName evidence="1">Hydrolase</fullName>
    </submittedName>
</protein>
<accession>A0A4S4A4R8</accession>
<dbReference type="AlphaFoldDB" id="A0A4S4A4R8"/>
<name>A0A4S4A4R8_9FLAO</name>
<dbReference type="RefSeq" id="WP_136402005.1">
    <property type="nucleotide sequence ID" value="NZ_SSNZ01000001.1"/>
</dbReference>
<dbReference type="Proteomes" id="UP000307507">
    <property type="component" value="Unassembled WGS sequence"/>
</dbReference>
<organism evidence="1 2">
    <name type="scientific">Flavobacterium supellecticarium</name>
    <dbReference type="NCBI Taxonomy" id="2565924"/>
    <lineage>
        <taxon>Bacteria</taxon>
        <taxon>Pseudomonadati</taxon>
        <taxon>Bacteroidota</taxon>
        <taxon>Flavobacteriia</taxon>
        <taxon>Flavobacteriales</taxon>
        <taxon>Flavobacteriaceae</taxon>
        <taxon>Flavobacterium</taxon>
    </lineage>
</organism>
<comment type="caution">
    <text evidence="1">The sequence shown here is derived from an EMBL/GenBank/DDBJ whole genome shotgun (WGS) entry which is preliminary data.</text>
</comment>
<keyword evidence="1" id="KW-0378">Hydrolase</keyword>
<sequence>MKKAILYLFILSLLFNIFQYMNSNKILKTQGQELENAKTRITKVRDSITTLREEKNDSDYFSLDYDDDAQEYFSRYDVTKVAAKVKEDLVTLNDAKTGNRLVPYEPINGNKFIISKIKILNHRWIIADFNSGSTRGEVLLKYFHNEDKPTDFERIDAILFANTVQ</sequence>
<evidence type="ECO:0000313" key="2">
    <source>
        <dbReference type="Proteomes" id="UP000307507"/>
    </source>
</evidence>
<keyword evidence="2" id="KW-1185">Reference proteome</keyword>
<reference evidence="1 2" key="1">
    <citation type="submission" date="2019-04" db="EMBL/GenBank/DDBJ databases">
        <title>Flavobacterium sp. nov. isolated from construction timber.</title>
        <authorList>
            <person name="Lin S.-Y."/>
            <person name="Chang C.-T."/>
            <person name="Young C.-C."/>
        </authorList>
    </citation>
    <scope>NUCLEOTIDE SEQUENCE [LARGE SCALE GENOMIC DNA]</scope>
    <source>
        <strain evidence="1 2">CC-CTC003</strain>
    </source>
</reference>
<dbReference type="OrthoDB" id="1451701at2"/>
<dbReference type="GO" id="GO:0016787">
    <property type="term" value="F:hydrolase activity"/>
    <property type="evidence" value="ECO:0007669"/>
    <property type="project" value="UniProtKB-KW"/>
</dbReference>
<evidence type="ECO:0000313" key="1">
    <source>
        <dbReference type="EMBL" id="THF53482.1"/>
    </source>
</evidence>